<protein>
    <submittedName>
        <fullName evidence="2">Uncharacterized protein</fullName>
    </submittedName>
</protein>
<feature type="signal peptide" evidence="1">
    <location>
        <begin position="1"/>
        <end position="28"/>
    </location>
</feature>
<accession>A0A3P6E6S6</accession>
<organism evidence="2">
    <name type="scientific">Brassica oleracea</name>
    <name type="common">Wild cabbage</name>
    <dbReference type="NCBI Taxonomy" id="3712"/>
    <lineage>
        <taxon>Eukaryota</taxon>
        <taxon>Viridiplantae</taxon>
        <taxon>Streptophyta</taxon>
        <taxon>Embryophyta</taxon>
        <taxon>Tracheophyta</taxon>
        <taxon>Spermatophyta</taxon>
        <taxon>Magnoliopsida</taxon>
        <taxon>eudicotyledons</taxon>
        <taxon>Gunneridae</taxon>
        <taxon>Pentapetalae</taxon>
        <taxon>rosids</taxon>
        <taxon>malvids</taxon>
        <taxon>Brassicales</taxon>
        <taxon>Brassicaceae</taxon>
        <taxon>Brassiceae</taxon>
        <taxon>Brassica</taxon>
    </lineage>
</organism>
<evidence type="ECO:0000256" key="1">
    <source>
        <dbReference type="SAM" id="SignalP"/>
    </source>
</evidence>
<gene>
    <name evidence="2" type="ORF">BOLC9T55338H</name>
</gene>
<proteinExistence type="predicted"/>
<sequence>MSVSRMRSITYIHFFLLIANETTPQILAATVKLISEKLTVMREIIGDRTEKDACLTWEDYKTMTFTHL</sequence>
<feature type="chain" id="PRO_5018326919" evidence="1">
    <location>
        <begin position="29"/>
        <end position="68"/>
    </location>
</feature>
<dbReference type="AlphaFoldDB" id="A0A3P6E6S6"/>
<keyword evidence="1" id="KW-0732">Signal</keyword>
<reference evidence="2" key="1">
    <citation type="submission" date="2018-11" db="EMBL/GenBank/DDBJ databases">
        <authorList>
            <consortium name="Genoscope - CEA"/>
            <person name="William W."/>
        </authorList>
    </citation>
    <scope>NUCLEOTIDE SEQUENCE</scope>
</reference>
<dbReference type="EMBL" id="LR031875">
    <property type="protein sequence ID" value="VDD30015.1"/>
    <property type="molecule type" value="Genomic_DNA"/>
</dbReference>
<name>A0A3P6E6S6_BRAOL</name>
<evidence type="ECO:0000313" key="2">
    <source>
        <dbReference type="EMBL" id="VDD30015.1"/>
    </source>
</evidence>